<evidence type="ECO:0000256" key="1">
    <source>
        <dbReference type="SAM" id="MobiDB-lite"/>
    </source>
</evidence>
<accession>A0A0D3JKC7</accession>
<dbReference type="HOGENOM" id="CLU_052771_0_0_1"/>
<keyword evidence="3" id="KW-1185">Reference proteome</keyword>
<feature type="compositionally biased region" description="Basic and acidic residues" evidence="1">
    <location>
        <begin position="194"/>
        <end position="204"/>
    </location>
</feature>
<feature type="region of interest" description="Disordered" evidence="1">
    <location>
        <begin position="54"/>
        <end position="79"/>
    </location>
</feature>
<dbReference type="AlphaFoldDB" id="A0A0D3JKC7"/>
<dbReference type="GeneID" id="17269508"/>
<feature type="compositionally biased region" description="Gly residues" evidence="1">
    <location>
        <begin position="59"/>
        <end position="76"/>
    </location>
</feature>
<reference evidence="2" key="2">
    <citation type="submission" date="2024-10" db="UniProtKB">
        <authorList>
            <consortium name="EnsemblProtists"/>
        </authorList>
    </citation>
    <scope>IDENTIFICATION</scope>
</reference>
<organism evidence="2 3">
    <name type="scientific">Emiliania huxleyi (strain CCMP1516)</name>
    <dbReference type="NCBI Taxonomy" id="280463"/>
    <lineage>
        <taxon>Eukaryota</taxon>
        <taxon>Haptista</taxon>
        <taxon>Haptophyta</taxon>
        <taxon>Prymnesiophyceae</taxon>
        <taxon>Isochrysidales</taxon>
        <taxon>Noelaerhabdaceae</taxon>
        <taxon>Emiliania</taxon>
    </lineage>
</organism>
<sequence length="309" mass="31359">MRRLAGRVQSSSGGAAAAGADGAVAAPLIGEPALPRGAPAAGGVPRRCGGRCRREGRAHGGGGAALTAADGGGEGPSAGRRSVAAIAVACRLAGPASGPRRSGLPALHDWRGDKAIEAEHMRWRRRPRLARDRRLAPLGSATIRGAPASARSRPLHGARQRRRDASALAPPPTTTARADGRPALASTPRRHEPRRMAAPRESRRAARSPVGAEGRAPVSGAGGPPVGRGGRRGAAGPAQRCEGPRRGRPGPVHRGGAAGCGAARSVCRPPRSRSPSPGSTGPKSLRFGCVWLCLQSVCAFPSQNVAFGS</sequence>
<dbReference type="EnsemblProtists" id="EOD23962">
    <property type="protein sequence ID" value="EOD23962"/>
    <property type="gene ID" value="EMIHUDRAFT_435500"/>
</dbReference>
<feature type="compositionally biased region" description="Low complexity" evidence="1">
    <location>
        <begin position="249"/>
        <end position="277"/>
    </location>
</feature>
<evidence type="ECO:0000313" key="2">
    <source>
        <dbReference type="EnsemblProtists" id="EOD23962"/>
    </source>
</evidence>
<protein>
    <submittedName>
        <fullName evidence="2">Uncharacterized protein</fullName>
    </submittedName>
</protein>
<evidence type="ECO:0000313" key="3">
    <source>
        <dbReference type="Proteomes" id="UP000013827"/>
    </source>
</evidence>
<name>A0A0D3JKC7_EMIH1</name>
<dbReference type="RefSeq" id="XP_005776391.1">
    <property type="nucleotide sequence ID" value="XM_005776334.1"/>
</dbReference>
<dbReference type="Proteomes" id="UP000013827">
    <property type="component" value="Unassembled WGS sequence"/>
</dbReference>
<feature type="compositionally biased region" description="Basic residues" evidence="1">
    <location>
        <begin position="153"/>
        <end position="162"/>
    </location>
</feature>
<dbReference type="PaxDb" id="2903-EOD23962"/>
<feature type="compositionally biased region" description="Low complexity" evidence="1">
    <location>
        <begin position="174"/>
        <end position="183"/>
    </location>
</feature>
<reference evidence="3" key="1">
    <citation type="journal article" date="2013" name="Nature">
        <title>Pan genome of the phytoplankton Emiliania underpins its global distribution.</title>
        <authorList>
            <person name="Read B.A."/>
            <person name="Kegel J."/>
            <person name="Klute M.J."/>
            <person name="Kuo A."/>
            <person name="Lefebvre S.C."/>
            <person name="Maumus F."/>
            <person name="Mayer C."/>
            <person name="Miller J."/>
            <person name="Monier A."/>
            <person name="Salamov A."/>
            <person name="Young J."/>
            <person name="Aguilar M."/>
            <person name="Claverie J.M."/>
            <person name="Frickenhaus S."/>
            <person name="Gonzalez K."/>
            <person name="Herman E.K."/>
            <person name="Lin Y.C."/>
            <person name="Napier J."/>
            <person name="Ogata H."/>
            <person name="Sarno A.F."/>
            <person name="Shmutz J."/>
            <person name="Schroeder D."/>
            <person name="de Vargas C."/>
            <person name="Verret F."/>
            <person name="von Dassow P."/>
            <person name="Valentin K."/>
            <person name="Van de Peer Y."/>
            <person name="Wheeler G."/>
            <person name="Dacks J.B."/>
            <person name="Delwiche C.F."/>
            <person name="Dyhrman S.T."/>
            <person name="Glockner G."/>
            <person name="John U."/>
            <person name="Richards T."/>
            <person name="Worden A.Z."/>
            <person name="Zhang X."/>
            <person name="Grigoriev I.V."/>
            <person name="Allen A.E."/>
            <person name="Bidle K."/>
            <person name="Borodovsky M."/>
            <person name="Bowler C."/>
            <person name="Brownlee C."/>
            <person name="Cock J.M."/>
            <person name="Elias M."/>
            <person name="Gladyshev V.N."/>
            <person name="Groth M."/>
            <person name="Guda C."/>
            <person name="Hadaegh A."/>
            <person name="Iglesias-Rodriguez M.D."/>
            <person name="Jenkins J."/>
            <person name="Jones B.M."/>
            <person name="Lawson T."/>
            <person name="Leese F."/>
            <person name="Lindquist E."/>
            <person name="Lobanov A."/>
            <person name="Lomsadze A."/>
            <person name="Malik S.B."/>
            <person name="Marsh M.E."/>
            <person name="Mackinder L."/>
            <person name="Mock T."/>
            <person name="Mueller-Roeber B."/>
            <person name="Pagarete A."/>
            <person name="Parker M."/>
            <person name="Probert I."/>
            <person name="Quesneville H."/>
            <person name="Raines C."/>
            <person name="Rensing S.A."/>
            <person name="Riano-Pachon D.M."/>
            <person name="Richier S."/>
            <person name="Rokitta S."/>
            <person name="Shiraiwa Y."/>
            <person name="Soanes D.M."/>
            <person name="van der Giezen M."/>
            <person name="Wahlund T.M."/>
            <person name="Williams B."/>
            <person name="Wilson W."/>
            <person name="Wolfe G."/>
            <person name="Wurch L.L."/>
        </authorList>
    </citation>
    <scope>NUCLEOTIDE SEQUENCE</scope>
</reference>
<dbReference type="KEGG" id="ehx:EMIHUDRAFT_435500"/>
<feature type="region of interest" description="Disordered" evidence="1">
    <location>
        <begin position="134"/>
        <end position="282"/>
    </location>
</feature>
<proteinExistence type="predicted"/>